<reference evidence="1" key="1">
    <citation type="submission" date="2014-11" db="EMBL/GenBank/DDBJ databases">
        <authorList>
            <person name="Amaro Gonzalez C."/>
        </authorList>
    </citation>
    <scope>NUCLEOTIDE SEQUENCE</scope>
</reference>
<sequence>MEFFFCPLLCYSCYLCVNINVNFSPQVTIPHLHYRAHPEKPHTHTHTKWDSQHGEVL</sequence>
<dbReference type="EMBL" id="GBXM01015076">
    <property type="protein sequence ID" value="JAH93501.1"/>
    <property type="molecule type" value="Transcribed_RNA"/>
</dbReference>
<evidence type="ECO:0000313" key="1">
    <source>
        <dbReference type="EMBL" id="JAH93501.1"/>
    </source>
</evidence>
<accession>A0A0E9WTA6</accession>
<dbReference type="AlphaFoldDB" id="A0A0E9WTA6"/>
<name>A0A0E9WTA6_ANGAN</name>
<proteinExistence type="predicted"/>
<organism evidence="1">
    <name type="scientific">Anguilla anguilla</name>
    <name type="common">European freshwater eel</name>
    <name type="synonym">Muraena anguilla</name>
    <dbReference type="NCBI Taxonomy" id="7936"/>
    <lineage>
        <taxon>Eukaryota</taxon>
        <taxon>Metazoa</taxon>
        <taxon>Chordata</taxon>
        <taxon>Craniata</taxon>
        <taxon>Vertebrata</taxon>
        <taxon>Euteleostomi</taxon>
        <taxon>Actinopterygii</taxon>
        <taxon>Neopterygii</taxon>
        <taxon>Teleostei</taxon>
        <taxon>Anguilliformes</taxon>
        <taxon>Anguillidae</taxon>
        <taxon>Anguilla</taxon>
    </lineage>
</organism>
<reference evidence="1" key="2">
    <citation type="journal article" date="2015" name="Fish Shellfish Immunol.">
        <title>Early steps in the European eel (Anguilla anguilla)-Vibrio vulnificus interaction in the gills: Role of the RtxA13 toxin.</title>
        <authorList>
            <person name="Callol A."/>
            <person name="Pajuelo D."/>
            <person name="Ebbesson L."/>
            <person name="Teles M."/>
            <person name="MacKenzie S."/>
            <person name="Amaro C."/>
        </authorList>
    </citation>
    <scope>NUCLEOTIDE SEQUENCE</scope>
</reference>
<protein>
    <submittedName>
        <fullName evidence="1">Uncharacterized protein</fullName>
    </submittedName>
</protein>